<evidence type="ECO:0000313" key="2">
    <source>
        <dbReference type="EMBL" id="MFC5865537.1"/>
    </source>
</evidence>
<dbReference type="SUPFAM" id="SSF48208">
    <property type="entry name" value="Six-hairpin glycosidases"/>
    <property type="match status" value="1"/>
</dbReference>
<evidence type="ECO:0000313" key="3">
    <source>
        <dbReference type="Proteomes" id="UP001596091"/>
    </source>
</evidence>
<dbReference type="PANTHER" id="PTHR47791">
    <property type="entry name" value="MEIOTICALLY UP-REGULATED GENE 191 PROTEIN"/>
    <property type="match status" value="1"/>
</dbReference>
<keyword evidence="1" id="KW-0732">Signal</keyword>
<evidence type="ECO:0000256" key="1">
    <source>
        <dbReference type="SAM" id="SignalP"/>
    </source>
</evidence>
<reference evidence="3" key="1">
    <citation type="journal article" date="2019" name="Int. J. Syst. Evol. Microbiol.">
        <title>The Global Catalogue of Microorganisms (GCM) 10K type strain sequencing project: providing services to taxonomists for standard genome sequencing and annotation.</title>
        <authorList>
            <consortium name="The Broad Institute Genomics Platform"/>
            <consortium name="The Broad Institute Genome Sequencing Center for Infectious Disease"/>
            <person name="Wu L."/>
            <person name="Ma J."/>
        </authorList>
    </citation>
    <scope>NUCLEOTIDE SEQUENCE [LARGE SCALE GENOMIC DNA]</scope>
    <source>
        <strain evidence="3">JCM 4087</strain>
    </source>
</reference>
<name>A0ABW1EMP4_9BACT</name>
<organism evidence="2 3">
    <name type="scientific">Acidicapsa dinghuensis</name>
    <dbReference type="NCBI Taxonomy" id="2218256"/>
    <lineage>
        <taxon>Bacteria</taxon>
        <taxon>Pseudomonadati</taxon>
        <taxon>Acidobacteriota</taxon>
        <taxon>Terriglobia</taxon>
        <taxon>Terriglobales</taxon>
        <taxon>Acidobacteriaceae</taxon>
        <taxon>Acidicapsa</taxon>
    </lineage>
</organism>
<dbReference type="InterPro" id="IPR005198">
    <property type="entry name" value="Glyco_hydro_76"/>
</dbReference>
<dbReference type="Proteomes" id="UP001596091">
    <property type="component" value="Unassembled WGS sequence"/>
</dbReference>
<dbReference type="GO" id="GO:0016787">
    <property type="term" value="F:hydrolase activity"/>
    <property type="evidence" value="ECO:0007669"/>
    <property type="project" value="UniProtKB-KW"/>
</dbReference>
<keyword evidence="3" id="KW-1185">Reference proteome</keyword>
<keyword evidence="2" id="KW-0378">Hydrolase</keyword>
<dbReference type="EMBL" id="JBHSPH010000020">
    <property type="protein sequence ID" value="MFC5865537.1"/>
    <property type="molecule type" value="Genomic_DNA"/>
</dbReference>
<comment type="caution">
    <text evidence="2">The sequence shown here is derived from an EMBL/GenBank/DDBJ whole genome shotgun (WGS) entry which is preliminary data.</text>
</comment>
<dbReference type="PANTHER" id="PTHR47791:SF1">
    <property type="entry name" value="ENDO MANNANASE, GH76 FAMILY (EUROFUNG)"/>
    <property type="match status" value="1"/>
</dbReference>
<accession>A0ABW1EMP4</accession>
<proteinExistence type="predicted"/>
<dbReference type="InterPro" id="IPR053169">
    <property type="entry name" value="MUG_Protein"/>
</dbReference>
<gene>
    <name evidence="2" type="ORF">ACFPT7_24745</name>
</gene>
<sequence>MTSQGRINTLFPLIALAFLLPSLLLNAQTAKPREIGSSPTYIQMATDGVKTLQHWYSNDTGMYAQPTDWWNAANAMTVLVDYSRVSHTREYLSVVSNTFDRANGAYRTHDFLNASYDDEGWWALAWVDTYDITGDQKYLKMAETIFTNIADQWDQTCNGGVWWDEKHTYKNAITNELFLSLSAALANRVQNAAEKHKYLDWAQREWQWFKASGMINGQHLVNDGLNSKNPHACVNNGENTWTYNQGVILGGLVELNKAVSNASLIAEANAIAHASIAGLSNSDGILQEKTVSGKDTPQFKGVFLRNLAALYKAAPDEKYKHFADANAQSIWKHDQGANHKFGALWQGPFDSGDGTRQTAALDALVAAASMK</sequence>
<feature type="signal peptide" evidence="1">
    <location>
        <begin position="1"/>
        <end position="27"/>
    </location>
</feature>
<dbReference type="InterPro" id="IPR008928">
    <property type="entry name" value="6-hairpin_glycosidase_sf"/>
</dbReference>
<dbReference type="Gene3D" id="1.50.10.20">
    <property type="match status" value="1"/>
</dbReference>
<dbReference type="RefSeq" id="WP_263341749.1">
    <property type="nucleotide sequence ID" value="NZ_JAGSYH010000008.1"/>
</dbReference>
<protein>
    <submittedName>
        <fullName evidence="2">Glycoside hydrolase family 76 protein</fullName>
    </submittedName>
</protein>
<feature type="chain" id="PRO_5045496606" evidence="1">
    <location>
        <begin position="28"/>
        <end position="371"/>
    </location>
</feature>
<dbReference type="Pfam" id="PF03663">
    <property type="entry name" value="Glyco_hydro_76"/>
    <property type="match status" value="1"/>
</dbReference>